<proteinExistence type="predicted"/>
<feature type="transmembrane region" description="Helical" evidence="1">
    <location>
        <begin position="365"/>
        <end position="384"/>
    </location>
</feature>
<feature type="transmembrane region" description="Helical" evidence="1">
    <location>
        <begin position="187"/>
        <end position="214"/>
    </location>
</feature>
<evidence type="ECO:0000256" key="1">
    <source>
        <dbReference type="SAM" id="Phobius"/>
    </source>
</evidence>
<comment type="caution">
    <text evidence="2">The sequence shown here is derived from an EMBL/GenBank/DDBJ whole genome shotgun (WGS) entry which is preliminary data.</text>
</comment>
<feature type="transmembrane region" description="Helical" evidence="1">
    <location>
        <begin position="26"/>
        <end position="45"/>
    </location>
</feature>
<evidence type="ECO:0000313" key="2">
    <source>
        <dbReference type="EMBL" id="PIZ99536.1"/>
    </source>
</evidence>
<feature type="transmembrane region" description="Helical" evidence="1">
    <location>
        <begin position="96"/>
        <end position="128"/>
    </location>
</feature>
<feature type="transmembrane region" description="Helical" evidence="1">
    <location>
        <begin position="289"/>
        <end position="310"/>
    </location>
</feature>
<dbReference type="EMBL" id="PFPO01000022">
    <property type="protein sequence ID" value="PIZ99536.1"/>
    <property type="molecule type" value="Genomic_DNA"/>
</dbReference>
<accession>A0A2M7VFV8</accession>
<feature type="transmembrane region" description="Helical" evidence="1">
    <location>
        <begin position="159"/>
        <end position="175"/>
    </location>
</feature>
<protein>
    <recommendedName>
        <fullName evidence="4">Glycosyltransferase RgtA/B/C/D-like domain-containing protein</fullName>
    </recommendedName>
</protein>
<keyword evidence="1" id="KW-0812">Transmembrane</keyword>
<evidence type="ECO:0008006" key="4">
    <source>
        <dbReference type="Google" id="ProtNLM"/>
    </source>
</evidence>
<keyword evidence="1" id="KW-1133">Transmembrane helix</keyword>
<keyword evidence="1" id="KW-0472">Membrane</keyword>
<feature type="transmembrane region" description="Helical" evidence="1">
    <location>
        <begin position="135"/>
        <end position="153"/>
    </location>
</feature>
<evidence type="ECO:0000313" key="3">
    <source>
        <dbReference type="Proteomes" id="UP000230405"/>
    </source>
</evidence>
<dbReference type="AlphaFoldDB" id="A0A2M7VFV8"/>
<reference evidence="3" key="1">
    <citation type="submission" date="2017-09" db="EMBL/GenBank/DDBJ databases">
        <title>Depth-based differentiation of microbial function through sediment-hosted aquifers and enrichment of novel symbionts in the deep terrestrial subsurface.</title>
        <authorList>
            <person name="Probst A.J."/>
            <person name="Ladd B."/>
            <person name="Jarett J.K."/>
            <person name="Geller-Mcgrath D.E."/>
            <person name="Sieber C.M.K."/>
            <person name="Emerson J.B."/>
            <person name="Anantharaman K."/>
            <person name="Thomas B.C."/>
            <person name="Malmstrom R."/>
            <person name="Stieglmeier M."/>
            <person name="Klingl A."/>
            <person name="Woyke T."/>
            <person name="Ryan C.M."/>
            <person name="Banfield J.F."/>
        </authorList>
    </citation>
    <scope>NUCLEOTIDE SEQUENCE [LARGE SCALE GENOMIC DNA]</scope>
</reference>
<feature type="transmembrane region" description="Helical" evidence="1">
    <location>
        <begin position="234"/>
        <end position="253"/>
    </location>
</feature>
<sequence>MLLIMTFNSYYKNWLSGLKKQDQLKLIMQILLFSLVLIIFVVLLAQKINLSAVDLGRHIKNGELILNGNWEIFNTNYYSYTHGDYLFINHHWLSGIVFYLLNLLGGMTLVSLFFVANMLASFLLFFYVAYKKNGWEWPLLISLIVIPVIASRAEARPEAFSYFIFALYYYVLWRFDQNISNKKILYLLPPLMLFWVNLHVFFFLGLLTITAFWLKYAYEWWLAKNALSQTKLFLLTKVGIICGLITLINPATWRGAILPLTMMKNYGYQILENQSFWFLDRLHIYPPNLYFKIVLSLALLSWLIVIYSFLRNKILPNIADLFLWLFITSISLVMVRNFPLFGLFSLLIIVNNFSHLPLPEKNSKTNLVITLILGLFIVLILQGSNYEYWQSRRNNFGFGLTPGVNKAAEFYQYNKLTGPIFNNYDVGGYLIYHLAPTEKIFVDNRPEAYPTKFFTTEYVPMQDNEQVWQQQLAKYNFNIIFFNRNDLTPWAQKFLIARVQDNTWVPIFVDDYNIILIRNSDQNQKIIKQYHLPSEMFYIR</sequence>
<dbReference type="Proteomes" id="UP000230405">
    <property type="component" value="Unassembled WGS sequence"/>
</dbReference>
<organism evidence="2 3">
    <name type="scientific">Candidatus Komeilibacteria bacterium CG_4_10_14_0_2_um_filter_37_10</name>
    <dbReference type="NCBI Taxonomy" id="1974470"/>
    <lineage>
        <taxon>Bacteria</taxon>
        <taxon>Candidatus Komeiliibacteriota</taxon>
    </lineage>
</organism>
<name>A0A2M7VFV8_9BACT</name>
<feature type="transmembrane region" description="Helical" evidence="1">
    <location>
        <begin position="322"/>
        <end position="353"/>
    </location>
</feature>
<gene>
    <name evidence="2" type="ORF">COX77_01250</name>
</gene>